<keyword evidence="1" id="KW-0732">Signal</keyword>
<reference evidence="2 3" key="1">
    <citation type="submission" date="2018-10" db="EMBL/GenBank/DDBJ databases">
        <title>Genomic Encyclopedia of Type Strains, Phase IV (KMG-IV): sequencing the most valuable type-strain genomes for metagenomic binning, comparative biology and taxonomic classification.</title>
        <authorList>
            <person name="Goeker M."/>
        </authorList>
    </citation>
    <scope>NUCLEOTIDE SEQUENCE [LARGE SCALE GENOMIC DNA]</scope>
    <source>
        <strain evidence="2 3">DSM 22008</strain>
    </source>
</reference>
<keyword evidence="3" id="KW-1185">Reference proteome</keyword>
<organism evidence="2 3">
    <name type="scientific">Litorimonas taeanensis</name>
    <dbReference type="NCBI Taxonomy" id="568099"/>
    <lineage>
        <taxon>Bacteria</taxon>
        <taxon>Pseudomonadati</taxon>
        <taxon>Pseudomonadota</taxon>
        <taxon>Alphaproteobacteria</taxon>
        <taxon>Maricaulales</taxon>
        <taxon>Robiginitomaculaceae</taxon>
    </lineage>
</organism>
<evidence type="ECO:0000313" key="2">
    <source>
        <dbReference type="EMBL" id="RKQ72043.1"/>
    </source>
</evidence>
<protein>
    <submittedName>
        <fullName evidence="2">Uncharacterized protein DUF2155</fullName>
    </submittedName>
</protein>
<evidence type="ECO:0000313" key="3">
    <source>
        <dbReference type="Proteomes" id="UP000282211"/>
    </source>
</evidence>
<sequence>MLKAFSLSLLAFTFSVPVSAQIGDSQSTQTRRNLVGTSVVLRTLDKVTATTQDYTVKIGETLTYGSLTITAQHCEKKPPEEIPETYAFLQIKDARLNGKGETADIDQTVFSGWMFASKPAISALDHRVYDVWVIDCRVPKARTETSELRR</sequence>
<gene>
    <name evidence="2" type="ORF">DES40_1380</name>
</gene>
<dbReference type="OrthoDB" id="9810376at2"/>
<dbReference type="EMBL" id="RBII01000001">
    <property type="protein sequence ID" value="RKQ72043.1"/>
    <property type="molecule type" value="Genomic_DNA"/>
</dbReference>
<dbReference type="AlphaFoldDB" id="A0A420WLZ4"/>
<name>A0A420WLZ4_9PROT</name>
<comment type="caution">
    <text evidence="2">The sequence shown here is derived from an EMBL/GenBank/DDBJ whole genome shotgun (WGS) entry which is preliminary data.</text>
</comment>
<feature type="signal peptide" evidence="1">
    <location>
        <begin position="1"/>
        <end position="20"/>
    </location>
</feature>
<dbReference type="RefSeq" id="WP_121099907.1">
    <property type="nucleotide sequence ID" value="NZ_RBII01000001.1"/>
</dbReference>
<dbReference type="Pfam" id="PF09923">
    <property type="entry name" value="DUF2155"/>
    <property type="match status" value="1"/>
</dbReference>
<accession>A0A420WLZ4</accession>
<evidence type="ECO:0000256" key="1">
    <source>
        <dbReference type="SAM" id="SignalP"/>
    </source>
</evidence>
<dbReference type="Proteomes" id="UP000282211">
    <property type="component" value="Unassembled WGS sequence"/>
</dbReference>
<feature type="chain" id="PRO_5019220306" evidence="1">
    <location>
        <begin position="21"/>
        <end position="150"/>
    </location>
</feature>
<dbReference type="InterPro" id="IPR019225">
    <property type="entry name" value="DUF2155"/>
</dbReference>
<proteinExistence type="predicted"/>
<dbReference type="InParanoid" id="A0A420WLZ4"/>